<organism evidence="2 3">
    <name type="scientific">Dactylonectria estremocensis</name>
    <dbReference type="NCBI Taxonomy" id="1079267"/>
    <lineage>
        <taxon>Eukaryota</taxon>
        <taxon>Fungi</taxon>
        <taxon>Dikarya</taxon>
        <taxon>Ascomycota</taxon>
        <taxon>Pezizomycotina</taxon>
        <taxon>Sordariomycetes</taxon>
        <taxon>Hypocreomycetidae</taxon>
        <taxon>Hypocreales</taxon>
        <taxon>Nectriaceae</taxon>
        <taxon>Dactylonectria</taxon>
    </lineage>
</organism>
<gene>
    <name evidence="2" type="ORF">B0J13DRAFT_652438</name>
</gene>
<protein>
    <submittedName>
        <fullName evidence="2">Uncharacterized protein</fullName>
    </submittedName>
</protein>
<keyword evidence="1" id="KW-0812">Transmembrane</keyword>
<dbReference type="Proteomes" id="UP000717696">
    <property type="component" value="Unassembled WGS sequence"/>
</dbReference>
<keyword evidence="3" id="KW-1185">Reference proteome</keyword>
<evidence type="ECO:0000256" key="1">
    <source>
        <dbReference type="SAM" id="Phobius"/>
    </source>
</evidence>
<feature type="transmembrane region" description="Helical" evidence="1">
    <location>
        <begin position="83"/>
        <end position="102"/>
    </location>
</feature>
<dbReference type="AlphaFoldDB" id="A0A9P9IFR8"/>
<keyword evidence="1" id="KW-1133">Transmembrane helix</keyword>
<evidence type="ECO:0000313" key="3">
    <source>
        <dbReference type="Proteomes" id="UP000717696"/>
    </source>
</evidence>
<name>A0A9P9IFR8_9HYPO</name>
<proteinExistence type="predicted"/>
<comment type="caution">
    <text evidence="2">The sequence shown here is derived from an EMBL/GenBank/DDBJ whole genome shotgun (WGS) entry which is preliminary data.</text>
</comment>
<accession>A0A9P9IFR8</accession>
<dbReference type="OrthoDB" id="2563633at2759"/>
<feature type="transmembrane region" description="Helical" evidence="1">
    <location>
        <begin position="114"/>
        <end position="137"/>
    </location>
</feature>
<dbReference type="EMBL" id="JAGMUU010000033">
    <property type="protein sequence ID" value="KAH7118084.1"/>
    <property type="molecule type" value="Genomic_DNA"/>
</dbReference>
<sequence>MAPQENLTDVKDRVTTNLSIEIDPTTPGTGIRIAFAAESILNLFMAVPMVLDPRSAIQGQFLPMFDRTTNILQEPPSPEAASITQYLGAFTLAITVGLLLGIPNKPGAIEIRRVVYAMLAALEVVFAPILLWQVWIAGENATAVSSEKAIRLFVVPMSIACALRLWALFVKPHWMGREDRLSFFV</sequence>
<reference evidence="2" key="1">
    <citation type="journal article" date="2021" name="Nat. Commun.">
        <title>Genetic determinants of endophytism in the Arabidopsis root mycobiome.</title>
        <authorList>
            <person name="Mesny F."/>
            <person name="Miyauchi S."/>
            <person name="Thiergart T."/>
            <person name="Pickel B."/>
            <person name="Atanasova L."/>
            <person name="Karlsson M."/>
            <person name="Huettel B."/>
            <person name="Barry K.W."/>
            <person name="Haridas S."/>
            <person name="Chen C."/>
            <person name="Bauer D."/>
            <person name="Andreopoulos W."/>
            <person name="Pangilinan J."/>
            <person name="LaButti K."/>
            <person name="Riley R."/>
            <person name="Lipzen A."/>
            <person name="Clum A."/>
            <person name="Drula E."/>
            <person name="Henrissat B."/>
            <person name="Kohler A."/>
            <person name="Grigoriev I.V."/>
            <person name="Martin F.M."/>
            <person name="Hacquard S."/>
        </authorList>
    </citation>
    <scope>NUCLEOTIDE SEQUENCE</scope>
    <source>
        <strain evidence="2">MPI-CAGE-AT-0021</strain>
    </source>
</reference>
<keyword evidence="1" id="KW-0472">Membrane</keyword>
<feature type="transmembrane region" description="Helical" evidence="1">
    <location>
        <begin position="149"/>
        <end position="170"/>
    </location>
</feature>
<evidence type="ECO:0000313" key="2">
    <source>
        <dbReference type="EMBL" id="KAH7118084.1"/>
    </source>
</evidence>